<feature type="chain" id="PRO_5011638636" evidence="2">
    <location>
        <begin position="25"/>
        <end position="157"/>
    </location>
</feature>
<keyword evidence="2" id="KW-0732">Signal</keyword>
<reference evidence="5" key="1">
    <citation type="submission" date="2016-10" db="EMBL/GenBank/DDBJ databases">
        <authorList>
            <person name="Varghese N."/>
            <person name="Submissions S."/>
        </authorList>
    </citation>
    <scope>NUCLEOTIDE SEQUENCE [LARGE SCALE GENOMIC DNA]</scope>
    <source>
        <strain evidence="5">DSM 17101</strain>
    </source>
</reference>
<dbReference type="Proteomes" id="UP000199317">
    <property type="component" value="Unassembled WGS sequence"/>
</dbReference>
<feature type="signal peptide" evidence="2">
    <location>
        <begin position="1"/>
        <end position="24"/>
    </location>
</feature>
<dbReference type="PROSITE" id="PS51257">
    <property type="entry name" value="PROKAR_LIPOPROTEIN"/>
    <property type="match status" value="1"/>
</dbReference>
<dbReference type="Pfam" id="PF00691">
    <property type="entry name" value="OmpA"/>
    <property type="match status" value="1"/>
</dbReference>
<evidence type="ECO:0000256" key="1">
    <source>
        <dbReference type="SAM" id="MobiDB-lite"/>
    </source>
</evidence>
<evidence type="ECO:0000313" key="4">
    <source>
        <dbReference type="EMBL" id="SDP52411.1"/>
    </source>
</evidence>
<dbReference type="OrthoDB" id="8821446at2"/>
<evidence type="ECO:0000259" key="3">
    <source>
        <dbReference type="Pfam" id="PF00691"/>
    </source>
</evidence>
<proteinExistence type="predicted"/>
<evidence type="ECO:0000313" key="5">
    <source>
        <dbReference type="Proteomes" id="UP000199317"/>
    </source>
</evidence>
<feature type="compositionally biased region" description="Pro residues" evidence="1">
    <location>
        <begin position="37"/>
        <end position="60"/>
    </location>
</feature>
<accession>A0A1H0TF07</accession>
<sequence length="157" mass="16019">MRSMRSYSALLSLLCCAAVLGGCAAGASGQAPGTPAEAPPPAAAPAPEPAPAPAPAPAPVRIPDDGTVAEFSGLETELPADTAGLLDALTADKAAAGQRWEIKGYADRKVTKNARQIALARALAVRKELVARGVPAQNLRVMFSTDQARNAVTVLPR</sequence>
<gene>
    <name evidence="4" type="ORF">SAMN04489708_1159</name>
</gene>
<feature type="region of interest" description="Disordered" evidence="1">
    <location>
        <begin position="28"/>
        <end position="66"/>
    </location>
</feature>
<dbReference type="InterPro" id="IPR036737">
    <property type="entry name" value="OmpA-like_sf"/>
</dbReference>
<dbReference type="EMBL" id="FNJL01000015">
    <property type="protein sequence ID" value="SDP52411.1"/>
    <property type="molecule type" value="Genomic_DNA"/>
</dbReference>
<name>A0A1H0TF07_9BURK</name>
<feature type="domain" description="OmpA-like" evidence="3">
    <location>
        <begin position="81"/>
        <end position="144"/>
    </location>
</feature>
<dbReference type="SUPFAM" id="SSF103088">
    <property type="entry name" value="OmpA-like"/>
    <property type="match status" value="1"/>
</dbReference>
<evidence type="ECO:0000256" key="2">
    <source>
        <dbReference type="SAM" id="SignalP"/>
    </source>
</evidence>
<dbReference type="InterPro" id="IPR006665">
    <property type="entry name" value="OmpA-like"/>
</dbReference>
<keyword evidence="5" id="KW-1185">Reference proteome</keyword>
<dbReference type="Gene3D" id="3.30.1330.60">
    <property type="entry name" value="OmpA-like domain"/>
    <property type="match status" value="1"/>
</dbReference>
<dbReference type="AlphaFoldDB" id="A0A1H0TF07"/>
<organism evidence="4 5">
    <name type="scientific">Paracidovorax cattleyae</name>
    <dbReference type="NCBI Taxonomy" id="80868"/>
    <lineage>
        <taxon>Bacteria</taxon>
        <taxon>Pseudomonadati</taxon>
        <taxon>Pseudomonadota</taxon>
        <taxon>Betaproteobacteria</taxon>
        <taxon>Burkholderiales</taxon>
        <taxon>Comamonadaceae</taxon>
        <taxon>Paracidovorax</taxon>
    </lineage>
</organism>
<protein>
    <submittedName>
        <fullName evidence="4">OmpA family protein</fullName>
    </submittedName>
</protein>